<organism evidence="2 3">
    <name type="scientific">Chryseobacterium camelliae</name>
    <dbReference type="NCBI Taxonomy" id="1265445"/>
    <lineage>
        <taxon>Bacteria</taxon>
        <taxon>Pseudomonadati</taxon>
        <taxon>Bacteroidota</taxon>
        <taxon>Flavobacteriia</taxon>
        <taxon>Flavobacteriales</taxon>
        <taxon>Weeksellaceae</taxon>
        <taxon>Chryseobacterium group</taxon>
        <taxon>Chryseobacterium</taxon>
    </lineage>
</organism>
<evidence type="ECO:0000313" key="3">
    <source>
        <dbReference type="Proteomes" id="UP001225072"/>
    </source>
</evidence>
<gene>
    <name evidence="2" type="ORF">QE404_003182</name>
</gene>
<proteinExistence type="predicted"/>
<dbReference type="RefSeq" id="WP_307452000.1">
    <property type="nucleotide sequence ID" value="NZ_JAUTAL010000001.1"/>
</dbReference>
<protein>
    <recommendedName>
        <fullName evidence="4">General stress protein 17M-like domain-containing protein</fullName>
    </recommendedName>
</protein>
<feature type="region of interest" description="Disordered" evidence="1">
    <location>
        <begin position="144"/>
        <end position="167"/>
    </location>
</feature>
<dbReference type="Proteomes" id="UP001225072">
    <property type="component" value="Unassembled WGS sequence"/>
</dbReference>
<evidence type="ECO:0000313" key="2">
    <source>
        <dbReference type="EMBL" id="MDQ1098035.1"/>
    </source>
</evidence>
<name>A0ABU0TLW0_9FLAO</name>
<evidence type="ECO:0008006" key="4">
    <source>
        <dbReference type="Google" id="ProtNLM"/>
    </source>
</evidence>
<evidence type="ECO:0000256" key="1">
    <source>
        <dbReference type="SAM" id="MobiDB-lite"/>
    </source>
</evidence>
<comment type="caution">
    <text evidence="2">The sequence shown here is derived from an EMBL/GenBank/DDBJ whole genome shotgun (WGS) entry which is preliminary data.</text>
</comment>
<dbReference type="EMBL" id="JAUTAL010000001">
    <property type="protein sequence ID" value="MDQ1098035.1"/>
    <property type="molecule type" value="Genomic_DNA"/>
</dbReference>
<keyword evidence="3" id="KW-1185">Reference proteome</keyword>
<sequence>MAYTVVSIFPSGADTEGIKNELKNYGFSDSDIIVSHSTSATDVSGEAHQKDVKDRGFWDFVFANDVEALDAYRNESAGKINIVVYTDSLEEAQRAKTVLNERGAIQVQRKGAKSESHESAPAGMSQEVYDGIIAKARHNIYFLGSNREDNENARGMEDEMDSQGSKD</sequence>
<feature type="compositionally biased region" description="Basic and acidic residues" evidence="1">
    <location>
        <begin position="146"/>
        <end position="157"/>
    </location>
</feature>
<accession>A0ABU0TLW0</accession>
<reference evidence="2 3" key="1">
    <citation type="submission" date="2023-07" db="EMBL/GenBank/DDBJ databases">
        <title>Functional and genomic diversity of the sorghum phyllosphere microbiome.</title>
        <authorList>
            <person name="Shade A."/>
        </authorList>
    </citation>
    <scope>NUCLEOTIDE SEQUENCE [LARGE SCALE GENOMIC DNA]</scope>
    <source>
        <strain evidence="2 3">SORGH_AS_1064</strain>
    </source>
</reference>